<dbReference type="PANTHER" id="PTHR32089:SF112">
    <property type="entry name" value="LYSOZYME-LIKE PROTEIN-RELATED"/>
    <property type="match status" value="1"/>
</dbReference>
<evidence type="ECO:0000259" key="5">
    <source>
        <dbReference type="PROSITE" id="PS50111"/>
    </source>
</evidence>
<dbReference type="PROSITE" id="PS50111">
    <property type="entry name" value="CHEMOTAXIS_TRANSDUC_2"/>
    <property type="match status" value="1"/>
</dbReference>
<dbReference type="AlphaFoldDB" id="A9KJY1"/>
<dbReference type="InterPro" id="IPR004089">
    <property type="entry name" value="MCPsignal_dom"/>
</dbReference>
<dbReference type="PANTHER" id="PTHR32089">
    <property type="entry name" value="METHYL-ACCEPTING CHEMOTAXIS PROTEIN MCPB"/>
    <property type="match status" value="1"/>
</dbReference>
<dbReference type="PROSITE" id="PS50885">
    <property type="entry name" value="HAMP"/>
    <property type="match status" value="1"/>
</dbReference>
<feature type="domain" description="HAMP" evidence="6">
    <location>
        <begin position="311"/>
        <end position="357"/>
    </location>
</feature>
<name>A9KJY1_LACP7</name>
<dbReference type="Proteomes" id="UP000000370">
    <property type="component" value="Chromosome"/>
</dbReference>
<dbReference type="SMART" id="SM00283">
    <property type="entry name" value="MA"/>
    <property type="match status" value="1"/>
</dbReference>
<dbReference type="Pfam" id="PF00015">
    <property type="entry name" value="MCPsignal"/>
    <property type="match status" value="1"/>
</dbReference>
<dbReference type="CDD" id="cd06225">
    <property type="entry name" value="HAMP"/>
    <property type="match status" value="1"/>
</dbReference>
<dbReference type="Gene3D" id="1.10.287.950">
    <property type="entry name" value="Methyl-accepting chemotaxis protein"/>
    <property type="match status" value="1"/>
</dbReference>
<dbReference type="EMBL" id="CP000885">
    <property type="protein sequence ID" value="ABX41136.1"/>
    <property type="molecule type" value="Genomic_DNA"/>
</dbReference>
<dbReference type="Gene3D" id="6.10.340.10">
    <property type="match status" value="1"/>
</dbReference>
<protein>
    <submittedName>
        <fullName evidence="7">Methyl-accepting chemotaxis sensory transducer</fullName>
    </submittedName>
</protein>
<keyword evidence="4" id="KW-0812">Transmembrane</keyword>
<reference evidence="8" key="1">
    <citation type="submission" date="2007-11" db="EMBL/GenBank/DDBJ databases">
        <title>Complete genome sequence of Clostridium phytofermentans ISDg.</title>
        <authorList>
            <person name="Leschine S.B."/>
            <person name="Warnick T.A."/>
            <person name="Blanchard J.L."/>
            <person name="Schnell D.J."/>
            <person name="Petit E.L."/>
            <person name="LaTouf W.G."/>
            <person name="Copeland A."/>
            <person name="Lucas S."/>
            <person name="Lapidus A."/>
            <person name="Barry K."/>
            <person name="Glavina del Rio T."/>
            <person name="Dalin E."/>
            <person name="Tice H."/>
            <person name="Pitluck S."/>
            <person name="Kiss H."/>
            <person name="Brettin T."/>
            <person name="Bruce D."/>
            <person name="Detter J.C."/>
            <person name="Han C."/>
            <person name="Kuske C."/>
            <person name="Schmutz J."/>
            <person name="Larimer F."/>
            <person name="Land M."/>
            <person name="Hauser L."/>
            <person name="Kyrpides N."/>
            <person name="Kim E.A."/>
            <person name="Richardson P."/>
        </authorList>
    </citation>
    <scope>NUCLEOTIDE SEQUENCE [LARGE SCALE GENOMIC DNA]</scope>
    <source>
        <strain evidence="8">ATCC 700394 / DSM 18823 / ISDg</strain>
    </source>
</reference>
<dbReference type="RefSeq" id="WP_012198779.1">
    <property type="nucleotide sequence ID" value="NC_010001.1"/>
</dbReference>
<dbReference type="GO" id="GO:0016020">
    <property type="term" value="C:membrane"/>
    <property type="evidence" value="ECO:0007669"/>
    <property type="project" value="InterPro"/>
</dbReference>
<evidence type="ECO:0000313" key="8">
    <source>
        <dbReference type="Proteomes" id="UP000000370"/>
    </source>
</evidence>
<dbReference type="HOGENOM" id="CLU_000445_107_12_9"/>
<dbReference type="SUPFAM" id="SSF58104">
    <property type="entry name" value="Methyl-accepting chemotaxis protein (MCP) signaling domain"/>
    <property type="match status" value="1"/>
</dbReference>
<dbReference type="GO" id="GO:0007165">
    <property type="term" value="P:signal transduction"/>
    <property type="evidence" value="ECO:0007669"/>
    <property type="project" value="UniProtKB-KW"/>
</dbReference>
<proteinExistence type="inferred from homology"/>
<feature type="domain" description="Methyl-accepting transducer" evidence="5">
    <location>
        <begin position="376"/>
        <end position="619"/>
    </location>
</feature>
<dbReference type="STRING" id="357809.Cphy_0749"/>
<dbReference type="OrthoDB" id="9814363at2"/>
<sequence length="666" mass="74344">MRTNQNVKVRLGMKGRLLGLILPIIVTVIGITLFVSLNSMKEIVEERTKEVIEYTTEGNAASMDSFLGSTLKELDAMKLCIKNSYLTEAQLKRLFQNTYGSNELYPEGLYYATSDGFYADGAGEENSNGDKIEEEQWFVEGLSHTNGFSYGFPYVKESNKEFVVTASIDLSTGLIKKVMAADIPMKILIDYVSEISFLNGKGRTILTNTMTGEVISKGVDIEGELLQNLIHKVREKEYGTTLVSDGSENYYATVTPISYCNLSLVSYVSREEVILSQVKEVILKVIVIVGIIVILSLFFIVRYISHKTSLLKKVTSYMETITDGNFTKGMTIDSRDEMGVMINSVEGFRNVMTHMILELNRIVELLQHQSDNSSRMSLQLTSTSTSQYNSMKQMQESLLDLGKSVEEIVGNSNILAADIGTVREKSEVMNQNLKEMVKISDSGQMEIELMGEAMKNIQDNMGNLSESVESVHQYMRRIRSMVESMEEIAEQSKLLSLNAAIEAVRANTDGKGFQVVAMEVNALAKNSADSVVRMKQVIDGIVDLVKVMKGKTESCVLSIQESKQTIENSVRTFQQITSKVQTVKEEVDTVTIHIGEVEGVSQNLVAITQEQSAASQQMFTMSEAVLEHTEWVKSNAMQSQEKSEDLTKMVLKLQEVLDFFKVNNEL</sequence>
<comment type="similarity">
    <text evidence="2">Belongs to the methyl-accepting chemotaxis (MCP) protein family.</text>
</comment>
<evidence type="ECO:0000259" key="6">
    <source>
        <dbReference type="PROSITE" id="PS50885"/>
    </source>
</evidence>
<keyword evidence="1 3" id="KW-0807">Transducer</keyword>
<accession>A9KJY1</accession>
<organism evidence="7 8">
    <name type="scientific">Lachnoclostridium phytofermentans (strain ATCC 700394 / DSM 18823 / ISDg)</name>
    <name type="common">Clostridium phytofermentans</name>
    <dbReference type="NCBI Taxonomy" id="357809"/>
    <lineage>
        <taxon>Bacteria</taxon>
        <taxon>Bacillati</taxon>
        <taxon>Bacillota</taxon>
        <taxon>Clostridia</taxon>
        <taxon>Lachnospirales</taxon>
        <taxon>Lachnospiraceae</taxon>
    </lineage>
</organism>
<dbReference type="InterPro" id="IPR003660">
    <property type="entry name" value="HAMP_dom"/>
</dbReference>
<evidence type="ECO:0000313" key="7">
    <source>
        <dbReference type="EMBL" id="ABX41136.1"/>
    </source>
</evidence>
<feature type="transmembrane region" description="Helical" evidence="4">
    <location>
        <begin position="17"/>
        <end position="37"/>
    </location>
</feature>
<gene>
    <name evidence="7" type="ordered locus">Cphy_0749</name>
</gene>
<keyword evidence="4" id="KW-0472">Membrane</keyword>
<evidence type="ECO:0000256" key="3">
    <source>
        <dbReference type="PROSITE-ProRule" id="PRU00284"/>
    </source>
</evidence>
<evidence type="ECO:0000256" key="4">
    <source>
        <dbReference type="SAM" id="Phobius"/>
    </source>
</evidence>
<evidence type="ECO:0000256" key="1">
    <source>
        <dbReference type="ARBA" id="ARBA00023224"/>
    </source>
</evidence>
<keyword evidence="4" id="KW-1133">Transmembrane helix</keyword>
<feature type="transmembrane region" description="Helical" evidence="4">
    <location>
        <begin position="281"/>
        <end position="304"/>
    </location>
</feature>
<dbReference type="KEGG" id="cpy:Cphy_0749"/>
<evidence type="ECO:0000256" key="2">
    <source>
        <dbReference type="ARBA" id="ARBA00029447"/>
    </source>
</evidence>
<keyword evidence="8" id="KW-1185">Reference proteome</keyword>
<dbReference type="eggNOG" id="COG0840">
    <property type="taxonomic scope" value="Bacteria"/>
</dbReference>